<dbReference type="EMBL" id="CM042015">
    <property type="protein sequence ID" value="KAI3709550.1"/>
    <property type="molecule type" value="Genomic_DNA"/>
</dbReference>
<dbReference type="Proteomes" id="UP001055811">
    <property type="component" value="Linkage Group LG07"/>
</dbReference>
<gene>
    <name evidence="1" type="ORF">L2E82_39314</name>
</gene>
<evidence type="ECO:0000313" key="1">
    <source>
        <dbReference type="EMBL" id="KAI3709550.1"/>
    </source>
</evidence>
<reference evidence="2" key="1">
    <citation type="journal article" date="2022" name="Mol. Ecol. Resour.">
        <title>The genomes of chicory, endive, great burdock and yacon provide insights into Asteraceae palaeo-polyploidization history and plant inulin production.</title>
        <authorList>
            <person name="Fan W."/>
            <person name="Wang S."/>
            <person name="Wang H."/>
            <person name="Wang A."/>
            <person name="Jiang F."/>
            <person name="Liu H."/>
            <person name="Zhao H."/>
            <person name="Xu D."/>
            <person name="Zhang Y."/>
        </authorList>
    </citation>
    <scope>NUCLEOTIDE SEQUENCE [LARGE SCALE GENOMIC DNA]</scope>
    <source>
        <strain evidence="2">cv. Punajuju</strain>
    </source>
</reference>
<reference evidence="1 2" key="2">
    <citation type="journal article" date="2022" name="Mol. Ecol. Resour.">
        <title>The genomes of chicory, endive, great burdock and yacon provide insights into Asteraceae paleo-polyploidization history and plant inulin production.</title>
        <authorList>
            <person name="Fan W."/>
            <person name="Wang S."/>
            <person name="Wang H."/>
            <person name="Wang A."/>
            <person name="Jiang F."/>
            <person name="Liu H."/>
            <person name="Zhao H."/>
            <person name="Xu D."/>
            <person name="Zhang Y."/>
        </authorList>
    </citation>
    <scope>NUCLEOTIDE SEQUENCE [LARGE SCALE GENOMIC DNA]</scope>
    <source>
        <strain evidence="2">cv. Punajuju</strain>
        <tissue evidence="1">Leaves</tissue>
    </source>
</reference>
<accession>A0ACB9AHU9</accession>
<proteinExistence type="predicted"/>
<organism evidence="1 2">
    <name type="scientific">Cichorium intybus</name>
    <name type="common">Chicory</name>
    <dbReference type="NCBI Taxonomy" id="13427"/>
    <lineage>
        <taxon>Eukaryota</taxon>
        <taxon>Viridiplantae</taxon>
        <taxon>Streptophyta</taxon>
        <taxon>Embryophyta</taxon>
        <taxon>Tracheophyta</taxon>
        <taxon>Spermatophyta</taxon>
        <taxon>Magnoliopsida</taxon>
        <taxon>eudicotyledons</taxon>
        <taxon>Gunneridae</taxon>
        <taxon>Pentapetalae</taxon>
        <taxon>asterids</taxon>
        <taxon>campanulids</taxon>
        <taxon>Asterales</taxon>
        <taxon>Asteraceae</taxon>
        <taxon>Cichorioideae</taxon>
        <taxon>Cichorieae</taxon>
        <taxon>Cichoriinae</taxon>
        <taxon>Cichorium</taxon>
    </lineage>
</organism>
<name>A0ACB9AHU9_CICIN</name>
<keyword evidence="2" id="KW-1185">Reference proteome</keyword>
<comment type="caution">
    <text evidence="1">The sequence shown here is derived from an EMBL/GenBank/DDBJ whole genome shotgun (WGS) entry which is preliminary data.</text>
</comment>
<protein>
    <submittedName>
        <fullName evidence="1">Uncharacterized protein</fullName>
    </submittedName>
</protein>
<sequence>MNITHTTLLPILHLGDGGVGVYGKVYPYLRLHRITEENRSIPISRPLSRPTASNASRCVYKSNATPVTNRPPGEDNDSNVVIRQILSFTLTEKVEFIREILIQEFSKI</sequence>
<evidence type="ECO:0000313" key="2">
    <source>
        <dbReference type="Proteomes" id="UP001055811"/>
    </source>
</evidence>